<dbReference type="Gene3D" id="3.20.20.140">
    <property type="entry name" value="Metal-dependent hydrolases"/>
    <property type="match status" value="1"/>
</dbReference>
<proteinExistence type="predicted"/>
<dbReference type="Pfam" id="PF01026">
    <property type="entry name" value="TatD_DNase"/>
    <property type="match status" value="1"/>
</dbReference>
<dbReference type="InterPro" id="IPR032466">
    <property type="entry name" value="Metal_Hydrolase"/>
</dbReference>
<evidence type="ECO:0000313" key="1">
    <source>
        <dbReference type="EMBL" id="MEU1950802.1"/>
    </source>
</evidence>
<dbReference type="PANTHER" id="PTHR46124:SF2">
    <property type="entry name" value="D-AMINOACYL-TRNA DEACYLASE"/>
    <property type="match status" value="1"/>
</dbReference>
<dbReference type="RefSeq" id="WP_356954234.1">
    <property type="nucleotide sequence ID" value="NZ_JBEYBD010000002.1"/>
</dbReference>
<gene>
    <name evidence="1" type="ORF">ABZ510_02990</name>
</gene>
<dbReference type="PANTHER" id="PTHR46124">
    <property type="entry name" value="D-AMINOACYL-TRNA DEACYLASE"/>
    <property type="match status" value="1"/>
</dbReference>
<organism evidence="1 2">
    <name type="scientific">Nocardia rhamnosiphila</name>
    <dbReference type="NCBI Taxonomy" id="426716"/>
    <lineage>
        <taxon>Bacteria</taxon>
        <taxon>Bacillati</taxon>
        <taxon>Actinomycetota</taxon>
        <taxon>Actinomycetes</taxon>
        <taxon>Mycobacteriales</taxon>
        <taxon>Nocardiaceae</taxon>
        <taxon>Nocardia</taxon>
    </lineage>
</organism>
<reference evidence="1 2" key="1">
    <citation type="submission" date="2024-06" db="EMBL/GenBank/DDBJ databases">
        <title>The Natural Products Discovery Center: Release of the First 8490 Sequenced Strains for Exploring Actinobacteria Biosynthetic Diversity.</title>
        <authorList>
            <person name="Kalkreuter E."/>
            <person name="Kautsar S.A."/>
            <person name="Yang D."/>
            <person name="Bader C.D."/>
            <person name="Teijaro C.N."/>
            <person name="Fluegel L."/>
            <person name="Davis C.M."/>
            <person name="Simpson J.R."/>
            <person name="Lauterbach L."/>
            <person name="Steele A.D."/>
            <person name="Gui C."/>
            <person name="Meng S."/>
            <person name="Li G."/>
            <person name="Viehrig K."/>
            <person name="Ye F."/>
            <person name="Su P."/>
            <person name="Kiefer A.F."/>
            <person name="Nichols A."/>
            <person name="Cepeda A.J."/>
            <person name="Yan W."/>
            <person name="Fan B."/>
            <person name="Jiang Y."/>
            <person name="Adhikari A."/>
            <person name="Zheng C.-J."/>
            <person name="Schuster L."/>
            <person name="Cowan T.M."/>
            <person name="Smanski M.J."/>
            <person name="Chevrette M.G."/>
            <person name="De Carvalho L.P.S."/>
            <person name="Shen B."/>
        </authorList>
    </citation>
    <scope>NUCLEOTIDE SEQUENCE [LARGE SCALE GENOMIC DNA]</scope>
    <source>
        <strain evidence="1 2">NPDC019708</strain>
    </source>
</reference>
<sequence>MSRQLPPLDTHAHVDTSVSKRDMEGLGAVVLVATRSQQEFSRTLGRYDQIVVWGLGCHPGVPDAQAAYDPHAFREQLAATPFVSEVGLDARSKVPVGEQDRVFRSILEICKDDPRILSVHSAGRTRDVLELIEEVQVDGVILHWWLGTEQETHRAVELGCYFSVNHAMLGKPQLQIIPRNRLLLETDHPNGDRRSPQPRRPGSTQVLEEGIARLYSTDAAKIRTLQWQNISHLAGQQQVGHLFPLAVQRMLEHVKA</sequence>
<name>A0ABV2WIU6_9NOCA</name>
<dbReference type="SUPFAM" id="SSF51556">
    <property type="entry name" value="Metallo-dependent hydrolases"/>
    <property type="match status" value="1"/>
</dbReference>
<comment type="caution">
    <text evidence="1">The sequence shown here is derived from an EMBL/GenBank/DDBJ whole genome shotgun (WGS) entry which is preliminary data.</text>
</comment>
<dbReference type="EMBL" id="JBEYBF010000001">
    <property type="protein sequence ID" value="MEU1950802.1"/>
    <property type="molecule type" value="Genomic_DNA"/>
</dbReference>
<keyword evidence="1" id="KW-0378">Hydrolase</keyword>
<dbReference type="InterPro" id="IPR001130">
    <property type="entry name" value="TatD-like"/>
</dbReference>
<keyword evidence="2" id="KW-1185">Reference proteome</keyword>
<evidence type="ECO:0000313" key="2">
    <source>
        <dbReference type="Proteomes" id="UP001550628"/>
    </source>
</evidence>
<protein>
    <submittedName>
        <fullName evidence="1">TatD family hydrolase</fullName>
    </submittedName>
</protein>
<accession>A0ABV2WIU6</accession>
<dbReference type="Proteomes" id="UP001550628">
    <property type="component" value="Unassembled WGS sequence"/>
</dbReference>
<dbReference type="GO" id="GO:0016787">
    <property type="term" value="F:hydrolase activity"/>
    <property type="evidence" value="ECO:0007669"/>
    <property type="project" value="UniProtKB-KW"/>
</dbReference>